<name>A0A7W7KSL5_PSENT</name>
<protein>
    <submittedName>
        <fullName evidence="2">Uncharacterized protein</fullName>
    </submittedName>
</protein>
<evidence type="ECO:0000256" key="1">
    <source>
        <dbReference type="SAM" id="Phobius"/>
    </source>
</evidence>
<keyword evidence="1" id="KW-1133">Transmembrane helix</keyword>
<proteinExistence type="predicted"/>
<organism evidence="2 3">
    <name type="scientific">Pseudomonas nitroreducens</name>
    <dbReference type="NCBI Taxonomy" id="46680"/>
    <lineage>
        <taxon>Bacteria</taxon>
        <taxon>Pseudomonadati</taxon>
        <taxon>Pseudomonadota</taxon>
        <taxon>Gammaproteobacteria</taxon>
        <taxon>Pseudomonadales</taxon>
        <taxon>Pseudomonadaceae</taxon>
        <taxon>Pseudomonas</taxon>
    </lineage>
</organism>
<accession>A0A7W7KSL5</accession>
<dbReference type="AlphaFoldDB" id="A0A7W7KSL5"/>
<comment type="caution">
    <text evidence="2">The sequence shown here is derived from an EMBL/GenBank/DDBJ whole genome shotgun (WGS) entry which is preliminary data.</text>
</comment>
<keyword evidence="1" id="KW-0472">Membrane</keyword>
<evidence type="ECO:0000313" key="2">
    <source>
        <dbReference type="EMBL" id="MBB4867849.1"/>
    </source>
</evidence>
<sequence>MSAKMAKLKQSTYALTRWLYQDAAPWIVLAFFGTLTSMVAGKWMITSPMLGAPPELVALAARADWCFFNNNVLVSLPITLMGLFALTLIFGLWFGLVGPFIFATALWLHMGNQSRKRSKQHSDKNKDPEV</sequence>
<feature type="transmembrane region" description="Helical" evidence="1">
    <location>
        <begin position="23"/>
        <end position="45"/>
    </location>
</feature>
<reference evidence="2 3" key="1">
    <citation type="submission" date="2020-08" db="EMBL/GenBank/DDBJ databases">
        <title>Functional genomics of gut bacteria from endangered species of beetles.</title>
        <authorList>
            <person name="Carlos-Shanley C."/>
        </authorList>
    </citation>
    <scope>NUCLEOTIDE SEQUENCE [LARGE SCALE GENOMIC DNA]</scope>
    <source>
        <strain evidence="2 3">S00179</strain>
    </source>
</reference>
<evidence type="ECO:0000313" key="3">
    <source>
        <dbReference type="Proteomes" id="UP000566995"/>
    </source>
</evidence>
<dbReference type="RefSeq" id="WP_184597800.1">
    <property type="nucleotide sequence ID" value="NZ_JACHLI010000049.1"/>
</dbReference>
<dbReference type="Proteomes" id="UP000566995">
    <property type="component" value="Unassembled WGS sequence"/>
</dbReference>
<keyword evidence="1" id="KW-0812">Transmembrane</keyword>
<gene>
    <name evidence="2" type="ORF">HNP46_006768</name>
</gene>
<dbReference type="EMBL" id="JACHLI010000049">
    <property type="protein sequence ID" value="MBB4867849.1"/>
    <property type="molecule type" value="Genomic_DNA"/>
</dbReference>
<feature type="transmembrane region" description="Helical" evidence="1">
    <location>
        <begin position="78"/>
        <end position="108"/>
    </location>
</feature>